<feature type="domain" description="GGDEF" evidence="1">
    <location>
        <begin position="270"/>
        <end position="401"/>
    </location>
</feature>
<dbReference type="Pfam" id="PF00990">
    <property type="entry name" value="GGDEF"/>
    <property type="match status" value="1"/>
</dbReference>
<dbReference type="GO" id="GO:1902201">
    <property type="term" value="P:negative regulation of bacterial-type flagellum-dependent cell motility"/>
    <property type="evidence" value="ECO:0007669"/>
    <property type="project" value="TreeGrafter"/>
</dbReference>
<dbReference type="InterPro" id="IPR003018">
    <property type="entry name" value="GAF"/>
</dbReference>
<gene>
    <name evidence="2" type="ORF">ELD05_09400</name>
</gene>
<reference evidence="2 3" key="1">
    <citation type="submission" date="2018-12" db="EMBL/GenBank/DDBJ databases">
        <title>Genome sequence from the cellulolytic species, Caldicellulosiruptor changbaiensis.</title>
        <authorList>
            <person name="Blumer-Schuette S.E."/>
            <person name="Mendoza C."/>
        </authorList>
    </citation>
    <scope>NUCLEOTIDE SEQUENCE [LARGE SCALE GENOMIC DNA]</scope>
    <source>
        <strain evidence="2 3">CBS-Z</strain>
    </source>
</reference>
<dbReference type="Gene3D" id="3.30.70.270">
    <property type="match status" value="1"/>
</dbReference>
<name>A0A3T0D6U9_9FIRM</name>
<dbReference type="GO" id="GO:0052621">
    <property type="term" value="F:diguanylate cyclase activity"/>
    <property type="evidence" value="ECO:0007669"/>
    <property type="project" value="TreeGrafter"/>
</dbReference>
<dbReference type="PANTHER" id="PTHR45138">
    <property type="entry name" value="REGULATORY COMPONENTS OF SENSORY TRANSDUCTION SYSTEM"/>
    <property type="match status" value="1"/>
</dbReference>
<dbReference type="InterPro" id="IPR043128">
    <property type="entry name" value="Rev_trsase/Diguanyl_cyclase"/>
</dbReference>
<accession>A0A3T0D6U9</accession>
<dbReference type="GO" id="GO:0043709">
    <property type="term" value="P:cell adhesion involved in single-species biofilm formation"/>
    <property type="evidence" value="ECO:0007669"/>
    <property type="project" value="TreeGrafter"/>
</dbReference>
<dbReference type="PANTHER" id="PTHR45138:SF23">
    <property type="entry name" value="SIGNALING PROTEIN"/>
    <property type="match status" value="1"/>
</dbReference>
<evidence type="ECO:0000313" key="2">
    <source>
        <dbReference type="EMBL" id="AZT90840.1"/>
    </source>
</evidence>
<dbReference type="PROSITE" id="PS50887">
    <property type="entry name" value="GGDEF"/>
    <property type="match status" value="1"/>
</dbReference>
<dbReference type="InterPro" id="IPR029016">
    <property type="entry name" value="GAF-like_dom_sf"/>
</dbReference>
<evidence type="ECO:0000259" key="1">
    <source>
        <dbReference type="PROSITE" id="PS50887"/>
    </source>
</evidence>
<dbReference type="NCBIfam" id="TIGR00254">
    <property type="entry name" value="GGDEF"/>
    <property type="match status" value="1"/>
</dbReference>
<dbReference type="EMBL" id="CP034791">
    <property type="protein sequence ID" value="AZT90840.1"/>
    <property type="molecule type" value="Genomic_DNA"/>
</dbReference>
<evidence type="ECO:0000313" key="3">
    <source>
        <dbReference type="Proteomes" id="UP000282930"/>
    </source>
</evidence>
<organism evidence="2 3">
    <name type="scientific">Caldicellulosiruptor changbaiensis</name>
    <dbReference type="NCBI Taxonomy" id="1222016"/>
    <lineage>
        <taxon>Bacteria</taxon>
        <taxon>Bacillati</taxon>
        <taxon>Bacillota</taxon>
        <taxon>Bacillota incertae sedis</taxon>
        <taxon>Caldicellulosiruptorales</taxon>
        <taxon>Caldicellulosiruptoraceae</taxon>
        <taxon>Caldicellulosiruptor</taxon>
    </lineage>
</organism>
<dbReference type="Pfam" id="PF13185">
    <property type="entry name" value="GAF_2"/>
    <property type="match status" value="1"/>
</dbReference>
<keyword evidence="3" id="KW-1185">Reference proteome</keyword>
<dbReference type="RefSeq" id="WP_127352221.1">
    <property type="nucleotide sequence ID" value="NZ_CP034791.1"/>
</dbReference>
<dbReference type="SUPFAM" id="SSF55781">
    <property type="entry name" value="GAF domain-like"/>
    <property type="match status" value="1"/>
</dbReference>
<dbReference type="AlphaFoldDB" id="A0A3T0D6U9"/>
<dbReference type="Gene3D" id="3.30.450.40">
    <property type="match status" value="1"/>
</dbReference>
<proteinExistence type="predicted"/>
<dbReference type="InterPro" id="IPR050469">
    <property type="entry name" value="Diguanylate_Cyclase"/>
</dbReference>
<dbReference type="FunFam" id="3.30.70.270:FF:000001">
    <property type="entry name" value="Diguanylate cyclase domain protein"/>
    <property type="match status" value="1"/>
</dbReference>
<sequence>MIEYNNPQDLKRLIRKLNKIGITISREKNVDTILEMILNESIDITNSDGGTLYIVKEFEGQKYLVITLAKNYSVDFNYIGYKIPIDNQSIVGYVAQNGIPVTINNIQNIQNSHLQQFKLFDQALHYKTLNLMAIPMIDYQGNVIGVLQIINKKKDKSIKLTEDNIYQNIVDFTKEDEEIILSLASQASLLIERIHLYQRIEKNIANTRYALISLFNSMKQVIANLSEDILIEQEEFKKYASLDDLTGLFTRNEGMIYLEKQIQLSKMNETHFVVCFIDVDGLKQVNDTFGHQIGDELLKSFAQILKESIRSYDIAFRYGGDEFVLILYKATIREANIVLARIQNKIDEFNAKVQKPYKIQISYGFAEYSPTSNLNSEDLIKIADENMYKVKKEKKKSRPSY</sequence>
<dbReference type="InterPro" id="IPR029787">
    <property type="entry name" value="Nucleotide_cyclase"/>
</dbReference>
<protein>
    <submittedName>
        <fullName evidence="2">Sensor domain-containing diguanylate cyclase</fullName>
    </submittedName>
</protein>
<dbReference type="GO" id="GO:0005886">
    <property type="term" value="C:plasma membrane"/>
    <property type="evidence" value="ECO:0007669"/>
    <property type="project" value="TreeGrafter"/>
</dbReference>
<dbReference type="SMART" id="SM00267">
    <property type="entry name" value="GGDEF"/>
    <property type="match status" value="1"/>
</dbReference>
<dbReference type="SMART" id="SM00065">
    <property type="entry name" value="GAF"/>
    <property type="match status" value="1"/>
</dbReference>
<dbReference type="CDD" id="cd01949">
    <property type="entry name" value="GGDEF"/>
    <property type="match status" value="1"/>
</dbReference>
<dbReference type="SUPFAM" id="SSF55073">
    <property type="entry name" value="Nucleotide cyclase"/>
    <property type="match status" value="1"/>
</dbReference>
<dbReference type="KEGG" id="ccha:ELD05_09400"/>
<dbReference type="Proteomes" id="UP000282930">
    <property type="component" value="Chromosome"/>
</dbReference>
<dbReference type="InterPro" id="IPR000160">
    <property type="entry name" value="GGDEF_dom"/>
</dbReference>